<feature type="transmembrane region" description="Helical" evidence="1">
    <location>
        <begin position="292"/>
        <end position="317"/>
    </location>
</feature>
<dbReference type="InterPro" id="IPR008965">
    <property type="entry name" value="CBM2/CBM3_carb-bd_dom_sf"/>
</dbReference>
<dbReference type="EMBL" id="MHWB01000009">
    <property type="protein sequence ID" value="OHB01908.1"/>
    <property type="molecule type" value="Genomic_DNA"/>
</dbReference>
<keyword evidence="1" id="KW-0472">Membrane</keyword>
<sequence>MNLLKNHFTIFIFLCLFVPLSATAQGILSLSPSTGSYRVGESFSVIVNLNTGGESVNASTGQINFDNSKLQVVSLGYSQSIFSLWTDNPSFSNPAGTINFSGGVPSPGFTGASGSILRITFKGKASGQAPVNFLSGSVLANDGQGTNIADGLKGALYAITPLDSSSEATTITNLKSESTKGAERPITTPIITKWSKQLNENDALTIEGLGYPLAKISVIIQKDTEELTSGYTFSGFDGKFRFTYADKVKTGYYNVWARNIAEDGNQSGLSDPVTTEVIAPTFIKVGSFVINYSTIIIALVLLLLFIISLLLLVWFFYKKTKKQQGIEISEAGQTLEKSFKLLCSDIDEHIAKLKKARVERNLTSEEIDFLEQFEEELSQAKGVIAKEIRDISN</sequence>
<feature type="signal peptide" evidence="2">
    <location>
        <begin position="1"/>
        <end position="24"/>
    </location>
</feature>
<accession>A0A1G2TX78</accession>
<dbReference type="Gene3D" id="2.60.40.680">
    <property type="match status" value="1"/>
</dbReference>
<organism evidence="4 5">
    <name type="scientific">Candidatus Zambryskibacteria bacterium RIFCSPLOWO2_01_FULL_39_39</name>
    <dbReference type="NCBI Taxonomy" id="1802758"/>
    <lineage>
        <taxon>Bacteria</taxon>
        <taxon>Candidatus Zambryskiibacteriota</taxon>
    </lineage>
</organism>
<gene>
    <name evidence="4" type="ORF">A3A96_00510</name>
</gene>
<protein>
    <recommendedName>
        <fullName evidence="3">Cohesin domain-containing protein</fullName>
    </recommendedName>
</protein>
<dbReference type="GO" id="GO:0000272">
    <property type="term" value="P:polysaccharide catabolic process"/>
    <property type="evidence" value="ECO:0007669"/>
    <property type="project" value="InterPro"/>
</dbReference>
<keyword evidence="1" id="KW-0812">Transmembrane</keyword>
<evidence type="ECO:0000259" key="3">
    <source>
        <dbReference type="Pfam" id="PF00963"/>
    </source>
</evidence>
<dbReference type="STRING" id="1802758.A3A96_00510"/>
<dbReference type="SUPFAM" id="SSF49384">
    <property type="entry name" value="Carbohydrate-binding domain"/>
    <property type="match status" value="1"/>
</dbReference>
<feature type="domain" description="Cohesin" evidence="3">
    <location>
        <begin position="36"/>
        <end position="143"/>
    </location>
</feature>
<proteinExistence type="predicted"/>
<dbReference type="GO" id="GO:0030246">
    <property type="term" value="F:carbohydrate binding"/>
    <property type="evidence" value="ECO:0007669"/>
    <property type="project" value="InterPro"/>
</dbReference>
<keyword evidence="2" id="KW-0732">Signal</keyword>
<comment type="caution">
    <text evidence="4">The sequence shown here is derived from an EMBL/GenBank/DDBJ whole genome shotgun (WGS) entry which is preliminary data.</text>
</comment>
<evidence type="ECO:0000256" key="1">
    <source>
        <dbReference type="SAM" id="Phobius"/>
    </source>
</evidence>
<evidence type="ECO:0000313" key="4">
    <source>
        <dbReference type="EMBL" id="OHB01908.1"/>
    </source>
</evidence>
<reference evidence="4 5" key="1">
    <citation type="journal article" date="2016" name="Nat. Commun.">
        <title>Thousands of microbial genomes shed light on interconnected biogeochemical processes in an aquifer system.</title>
        <authorList>
            <person name="Anantharaman K."/>
            <person name="Brown C.T."/>
            <person name="Hug L.A."/>
            <person name="Sharon I."/>
            <person name="Castelle C.J."/>
            <person name="Probst A.J."/>
            <person name="Thomas B.C."/>
            <person name="Singh A."/>
            <person name="Wilkins M.J."/>
            <person name="Karaoz U."/>
            <person name="Brodie E.L."/>
            <person name="Williams K.H."/>
            <person name="Hubbard S.S."/>
            <person name="Banfield J.F."/>
        </authorList>
    </citation>
    <scope>NUCLEOTIDE SEQUENCE [LARGE SCALE GENOMIC DNA]</scope>
</reference>
<evidence type="ECO:0000313" key="5">
    <source>
        <dbReference type="Proteomes" id="UP000177707"/>
    </source>
</evidence>
<evidence type="ECO:0000256" key="2">
    <source>
        <dbReference type="SAM" id="SignalP"/>
    </source>
</evidence>
<dbReference type="AlphaFoldDB" id="A0A1G2TX78"/>
<dbReference type="InterPro" id="IPR002102">
    <property type="entry name" value="Cohesin_dom"/>
</dbReference>
<feature type="chain" id="PRO_5009584617" description="Cohesin domain-containing protein" evidence="2">
    <location>
        <begin position="25"/>
        <end position="393"/>
    </location>
</feature>
<dbReference type="Pfam" id="PF00963">
    <property type="entry name" value="Cohesin"/>
    <property type="match status" value="1"/>
</dbReference>
<keyword evidence="1" id="KW-1133">Transmembrane helix</keyword>
<name>A0A1G2TX78_9BACT</name>
<dbReference type="Proteomes" id="UP000177707">
    <property type="component" value="Unassembled WGS sequence"/>
</dbReference>
<dbReference type="CDD" id="cd08547">
    <property type="entry name" value="Type_II_cohesin"/>
    <property type="match status" value="1"/>
</dbReference>